<dbReference type="EMBL" id="JBBXMP010000076">
    <property type="protein sequence ID" value="KAL0063654.1"/>
    <property type="molecule type" value="Genomic_DNA"/>
</dbReference>
<proteinExistence type="predicted"/>
<comment type="caution">
    <text evidence="2">The sequence shown here is derived from an EMBL/GenBank/DDBJ whole genome shotgun (WGS) entry which is preliminary data.</text>
</comment>
<reference evidence="2 3" key="1">
    <citation type="submission" date="2024-05" db="EMBL/GenBank/DDBJ databases">
        <title>A draft genome resource for the thread blight pathogen Marasmius tenuissimus strain MS-2.</title>
        <authorList>
            <person name="Yulfo-Soto G.E."/>
            <person name="Baruah I.K."/>
            <person name="Amoako-Attah I."/>
            <person name="Bukari Y."/>
            <person name="Meinhardt L.W."/>
            <person name="Bailey B.A."/>
            <person name="Cohen S.P."/>
        </authorList>
    </citation>
    <scope>NUCLEOTIDE SEQUENCE [LARGE SCALE GENOMIC DNA]</scope>
    <source>
        <strain evidence="2 3">MS-2</strain>
    </source>
</reference>
<gene>
    <name evidence="2" type="ORF">AAF712_009453</name>
</gene>
<evidence type="ECO:0000256" key="1">
    <source>
        <dbReference type="SAM" id="MobiDB-lite"/>
    </source>
</evidence>
<feature type="compositionally biased region" description="Basic and acidic residues" evidence="1">
    <location>
        <begin position="13"/>
        <end position="33"/>
    </location>
</feature>
<evidence type="ECO:0000313" key="3">
    <source>
        <dbReference type="Proteomes" id="UP001437256"/>
    </source>
</evidence>
<evidence type="ECO:0000313" key="2">
    <source>
        <dbReference type="EMBL" id="KAL0063654.1"/>
    </source>
</evidence>
<dbReference type="Proteomes" id="UP001437256">
    <property type="component" value="Unassembled WGS sequence"/>
</dbReference>
<feature type="region of interest" description="Disordered" evidence="1">
    <location>
        <begin position="1"/>
        <end position="37"/>
    </location>
</feature>
<keyword evidence="3" id="KW-1185">Reference proteome</keyword>
<name>A0ABR2ZS19_9AGAR</name>
<sequence length="61" mass="7012">MQPAVSDEAQDSTWKERNLPDHTNTKDFPHENEYTDQTTRVRFGNNALNSCRMLIRTADSG</sequence>
<organism evidence="2 3">
    <name type="scientific">Marasmius tenuissimus</name>
    <dbReference type="NCBI Taxonomy" id="585030"/>
    <lineage>
        <taxon>Eukaryota</taxon>
        <taxon>Fungi</taxon>
        <taxon>Dikarya</taxon>
        <taxon>Basidiomycota</taxon>
        <taxon>Agaricomycotina</taxon>
        <taxon>Agaricomycetes</taxon>
        <taxon>Agaricomycetidae</taxon>
        <taxon>Agaricales</taxon>
        <taxon>Marasmiineae</taxon>
        <taxon>Marasmiaceae</taxon>
        <taxon>Marasmius</taxon>
    </lineage>
</organism>
<accession>A0ABR2ZS19</accession>
<protein>
    <submittedName>
        <fullName evidence="2">Uncharacterized protein</fullName>
    </submittedName>
</protein>